<evidence type="ECO:0000313" key="2">
    <source>
        <dbReference type="Proteomes" id="UP000450676"/>
    </source>
</evidence>
<evidence type="ECO:0000313" key="1">
    <source>
        <dbReference type="EMBL" id="MYN07329.1"/>
    </source>
</evidence>
<dbReference type="Gene3D" id="3.90.280.10">
    <property type="entry name" value="PEBP-like"/>
    <property type="match status" value="1"/>
</dbReference>
<dbReference type="PANTHER" id="PTHR30289">
    <property type="entry name" value="UNCHARACTERIZED PROTEIN YBCL-RELATED"/>
    <property type="match status" value="1"/>
</dbReference>
<dbReference type="Pfam" id="PF01161">
    <property type="entry name" value="PBP"/>
    <property type="match status" value="1"/>
</dbReference>
<keyword evidence="2" id="KW-1185">Reference proteome</keyword>
<dbReference type="CDD" id="cd00865">
    <property type="entry name" value="PEBP_bact_arch"/>
    <property type="match status" value="1"/>
</dbReference>
<comment type="caution">
    <text evidence="1">The sequence shown here is derived from an EMBL/GenBank/DDBJ whole genome shotgun (WGS) entry which is preliminary data.</text>
</comment>
<gene>
    <name evidence="1" type="ORF">GTP77_08245</name>
</gene>
<sequence length="216" mass="23136">MKLWSDSFKNGGVIPAEFAFAEPDPQGGIRLAANRNPHLAWSEVPNGTESLLLVCIDGDAPADAAKVNREGHTLDASDARADFFHWALADIPPALGGIPAGLLADGVTARGKPGPDIELAVLDGAGHPLRQGLNDYTDWFAGDPAMAGDYFGYDGPCPPWNDLLAHHYVFRLYALDVPRLPVEGRFTGQQACAAMRGHILDEAQIIGVYSLNPRAR</sequence>
<dbReference type="InterPro" id="IPR008914">
    <property type="entry name" value="PEBP"/>
</dbReference>
<name>A0A7X4KKP7_9BURK</name>
<dbReference type="InterPro" id="IPR005247">
    <property type="entry name" value="YbhB_YbcL/LppC-like"/>
</dbReference>
<dbReference type="NCBIfam" id="TIGR00481">
    <property type="entry name" value="YbhB/YbcL family Raf kinase inhibitor-like protein"/>
    <property type="match status" value="1"/>
</dbReference>
<dbReference type="Proteomes" id="UP000450676">
    <property type="component" value="Unassembled WGS sequence"/>
</dbReference>
<dbReference type="PANTHER" id="PTHR30289:SF1">
    <property type="entry name" value="PEBP (PHOSPHATIDYLETHANOLAMINE-BINDING PROTEIN) FAMILY PROTEIN"/>
    <property type="match status" value="1"/>
</dbReference>
<dbReference type="InterPro" id="IPR036610">
    <property type="entry name" value="PEBP-like_sf"/>
</dbReference>
<proteinExistence type="predicted"/>
<dbReference type="AlphaFoldDB" id="A0A7X4KKP7"/>
<accession>A0A7X4KKP7</accession>
<organism evidence="1 2">
    <name type="scientific">Pseudoduganella aquatica</name>
    <dbReference type="NCBI Taxonomy" id="2660641"/>
    <lineage>
        <taxon>Bacteria</taxon>
        <taxon>Pseudomonadati</taxon>
        <taxon>Pseudomonadota</taxon>
        <taxon>Betaproteobacteria</taxon>
        <taxon>Burkholderiales</taxon>
        <taxon>Oxalobacteraceae</taxon>
        <taxon>Telluria group</taxon>
        <taxon>Pseudoduganella</taxon>
    </lineage>
</organism>
<dbReference type="EMBL" id="WWCU01000006">
    <property type="protein sequence ID" value="MYN07329.1"/>
    <property type="molecule type" value="Genomic_DNA"/>
</dbReference>
<reference evidence="1 2" key="1">
    <citation type="submission" date="2019-12" db="EMBL/GenBank/DDBJ databases">
        <title>Novel species isolated from a subtropical stream in China.</title>
        <authorList>
            <person name="Lu H."/>
        </authorList>
    </citation>
    <scope>NUCLEOTIDE SEQUENCE [LARGE SCALE GENOMIC DNA]</scope>
    <source>
        <strain evidence="1 2">FT127W</strain>
    </source>
</reference>
<protein>
    <submittedName>
        <fullName evidence="1">YbhB/YbcL family Raf kinase inhibitor-like protein</fullName>
    </submittedName>
</protein>
<dbReference type="SUPFAM" id="SSF49777">
    <property type="entry name" value="PEBP-like"/>
    <property type="match status" value="1"/>
</dbReference>
<dbReference type="RefSeq" id="WP_161071686.1">
    <property type="nucleotide sequence ID" value="NZ_CP086370.1"/>
</dbReference>